<dbReference type="GO" id="GO:0006520">
    <property type="term" value="P:amino acid metabolic process"/>
    <property type="evidence" value="ECO:0007669"/>
    <property type="project" value="InterPro"/>
</dbReference>
<gene>
    <name evidence="5" type="ORF">pdam_00004553</name>
</gene>
<proteinExistence type="inferred from homology"/>
<comment type="cofactor">
    <cofactor evidence="1">
        <name>pyridoxal 5'-phosphate</name>
        <dbReference type="ChEBI" id="CHEBI:597326"/>
    </cofactor>
</comment>
<dbReference type="STRING" id="46731.A0A3M6V2L6"/>
<evidence type="ECO:0000313" key="6">
    <source>
        <dbReference type="Proteomes" id="UP000275408"/>
    </source>
</evidence>
<dbReference type="Pfam" id="PF01212">
    <property type="entry name" value="Beta_elim_lyase"/>
    <property type="match status" value="2"/>
</dbReference>
<name>A0A3M6V2L6_POCDA</name>
<dbReference type="PANTHER" id="PTHR32325">
    <property type="entry name" value="BETA-ELIMINATING LYASE-LIKE PROTEIN-RELATED"/>
    <property type="match status" value="1"/>
</dbReference>
<dbReference type="GO" id="GO:0016829">
    <property type="term" value="F:lyase activity"/>
    <property type="evidence" value="ECO:0007669"/>
    <property type="project" value="InterPro"/>
</dbReference>
<dbReference type="Gene3D" id="3.90.1150.10">
    <property type="entry name" value="Aspartate Aminotransferase, domain 1"/>
    <property type="match status" value="2"/>
</dbReference>
<keyword evidence="6" id="KW-1185">Reference proteome</keyword>
<dbReference type="SUPFAM" id="SSF53383">
    <property type="entry name" value="PLP-dependent transferases"/>
    <property type="match status" value="2"/>
</dbReference>
<evidence type="ECO:0000313" key="5">
    <source>
        <dbReference type="EMBL" id="RMX60100.1"/>
    </source>
</evidence>
<dbReference type="Gene3D" id="3.40.640.10">
    <property type="entry name" value="Type I PLP-dependent aspartate aminotransferase-like (Major domain)"/>
    <property type="match status" value="2"/>
</dbReference>
<evidence type="ECO:0000259" key="4">
    <source>
        <dbReference type="Pfam" id="PF01212"/>
    </source>
</evidence>
<accession>A0A3M6V2L6</accession>
<feature type="domain" description="Aromatic amino acid beta-eliminating lyase/threonine aldolase" evidence="4">
    <location>
        <begin position="548"/>
        <end position="937"/>
    </location>
</feature>
<dbReference type="OrthoDB" id="19261at2759"/>
<dbReference type="InterPro" id="IPR015422">
    <property type="entry name" value="PyrdxlP-dep_Trfase_small"/>
</dbReference>
<reference evidence="5 6" key="1">
    <citation type="journal article" date="2018" name="Sci. Rep.">
        <title>Comparative analysis of the Pocillopora damicornis genome highlights role of immune system in coral evolution.</title>
        <authorList>
            <person name="Cunning R."/>
            <person name="Bay R.A."/>
            <person name="Gillette P."/>
            <person name="Baker A.C."/>
            <person name="Traylor-Knowles N."/>
        </authorList>
    </citation>
    <scope>NUCLEOTIDE SEQUENCE [LARGE SCALE GENOMIC DNA]</scope>
    <source>
        <strain evidence="5">RSMAS</strain>
        <tissue evidence="5">Whole animal</tissue>
    </source>
</reference>
<evidence type="ECO:0000256" key="1">
    <source>
        <dbReference type="ARBA" id="ARBA00001933"/>
    </source>
</evidence>
<comment type="similarity">
    <text evidence="2">Belongs to the beta-eliminating lyase family.</text>
</comment>
<dbReference type="InterPro" id="IPR018176">
    <property type="entry name" value="Tryptophanase_CS"/>
</dbReference>
<organism evidence="5 6">
    <name type="scientific">Pocillopora damicornis</name>
    <name type="common">Cauliflower coral</name>
    <name type="synonym">Millepora damicornis</name>
    <dbReference type="NCBI Taxonomy" id="46731"/>
    <lineage>
        <taxon>Eukaryota</taxon>
        <taxon>Metazoa</taxon>
        <taxon>Cnidaria</taxon>
        <taxon>Anthozoa</taxon>
        <taxon>Hexacorallia</taxon>
        <taxon>Scleractinia</taxon>
        <taxon>Astrocoeniina</taxon>
        <taxon>Pocilloporidae</taxon>
        <taxon>Pocillopora</taxon>
    </lineage>
</organism>
<sequence>MKSSEHRFQTLFEPFRIKSVEKIQRTTRAQRVQRLEEANFNPFMLNSADIIIDLLTDSGTGAMSSDQWAAIMKGDESYAGSPSYRNFETVVKEIFGFRHVIPTHQGRAAERILFQCSLKEGDVVPNNAHFDTTQANVEKRGAKAMNLPVSEALDPEVSIPFGGDMDINKLIELLSSGIKDKVTLVMTTVTNNATGGMPVSMENIRMVSKICRSRGIPFFLDACRFAENAWFIKMFEKGYAHRSPLQIAREMFSHADGCTMSAKKDGLVNIGGFLAMNDEQLADKCRRELIISEGFVTYGGLAGRDLEAMAVGLREGLEEDYLQYRVGFVKMLADLLREYHIPVLTPPGGHAVYIDAAAMLPHIPRDQFPAWALGCALYVEGGIRCGELGGVMLGGDDISLENGHEQEDEKKELLRLAIPRRTYTESHMKMRGFVKHKIQIKFEAIIDSSGTIVNKKEVKHPLKMRELISKAEELKVFRSNEDCAHGRAVTKDSEPMDLKEHSFQTFFEPFRIKSVEKIQRTTRAQRVQRLEEANFNPFMLNSEDITIDLLTDSGTGAMSSDQWAAVMKGDESYAGSPSYRNFEAVVKEIFGFRHVIPTHQGRAAERILFQCSLKEGDVVPNNAHFDTTQANVEKCGAKALNLPVPEALDAKIKVPFRGNMEVNKLKELLSGEMKESVAMVMITITNNAIGGEPVSMENIKAVSKICHLHGIPFFLDACRFAENAWFIKTREEAYTYRTPLQIAREMFSYADGCTMSAKKDGLVNIGGFLAMNDEHLADKCRRELIISEGFLTYGGLAGRDLEAMAVGLREVLEEDYLRYQVGFVKMLADLLKEHHIPVLTPPGGHAVYIDAAAMLPHIPREQFPAWALGCALYVEGKSKSVLLGGIRCGELGGVMHGKDPKIIENDHELEDDESGELLRLAIPRRTYTESHMKYVAEVLQYVYRHKRKVNGYRITWAPNVLRHFSAHLEPIPPSAKKEDGPEEDEVDDMEEFISRVRGMSLRRHSYQFL</sequence>
<feature type="domain" description="Aromatic amino acid beta-eliminating lyase/threonine aldolase" evidence="4">
    <location>
        <begin position="53"/>
        <end position="429"/>
    </location>
</feature>
<dbReference type="InterPro" id="IPR015424">
    <property type="entry name" value="PyrdxlP-dep_Trfase"/>
</dbReference>
<dbReference type="InterPro" id="IPR015421">
    <property type="entry name" value="PyrdxlP-dep_Trfase_major"/>
</dbReference>
<dbReference type="PROSITE" id="PS00853">
    <property type="entry name" value="BETA_ELIM_LYASE"/>
    <property type="match status" value="1"/>
</dbReference>
<dbReference type="EMBL" id="RCHS01000245">
    <property type="protein sequence ID" value="RMX60100.1"/>
    <property type="molecule type" value="Genomic_DNA"/>
</dbReference>
<keyword evidence="3" id="KW-0663">Pyridoxal phosphate</keyword>
<dbReference type="Proteomes" id="UP000275408">
    <property type="component" value="Unassembled WGS sequence"/>
</dbReference>
<dbReference type="NCBIfam" id="NF009709">
    <property type="entry name" value="PRK13238.1"/>
    <property type="match status" value="2"/>
</dbReference>
<comment type="caution">
    <text evidence="5">The sequence shown here is derived from an EMBL/GenBank/DDBJ whole genome shotgun (WGS) entry which is preliminary data.</text>
</comment>
<protein>
    <recommendedName>
        <fullName evidence="4">Aromatic amino acid beta-eliminating lyase/threonine aldolase domain-containing protein</fullName>
    </recommendedName>
</protein>
<dbReference type="InterPro" id="IPR001597">
    <property type="entry name" value="ArAA_b-elim_lyase/Thr_aldolase"/>
</dbReference>
<dbReference type="PANTHER" id="PTHR32325:SF4">
    <property type="entry name" value="TRYPTOPHANASE"/>
    <property type="match status" value="1"/>
</dbReference>
<evidence type="ECO:0000256" key="3">
    <source>
        <dbReference type="ARBA" id="ARBA00022898"/>
    </source>
</evidence>
<evidence type="ECO:0000256" key="2">
    <source>
        <dbReference type="ARBA" id="ARBA00009721"/>
    </source>
</evidence>
<dbReference type="AlphaFoldDB" id="A0A3M6V2L6"/>